<dbReference type="EMBL" id="GGEC01080473">
    <property type="protein sequence ID" value="MBX60957.1"/>
    <property type="molecule type" value="Transcribed_RNA"/>
</dbReference>
<dbReference type="AlphaFoldDB" id="A0A2P2Q1X5"/>
<protein>
    <submittedName>
        <fullName evidence="1">Uncharacterized protein</fullName>
    </submittedName>
</protein>
<accession>A0A2P2Q1X5</accession>
<reference evidence="1" key="1">
    <citation type="submission" date="2018-02" db="EMBL/GenBank/DDBJ databases">
        <title>Rhizophora mucronata_Transcriptome.</title>
        <authorList>
            <person name="Meera S.P."/>
            <person name="Sreeshan A."/>
            <person name="Augustine A."/>
        </authorList>
    </citation>
    <scope>NUCLEOTIDE SEQUENCE</scope>
    <source>
        <tissue evidence="1">Leaf</tissue>
    </source>
</reference>
<proteinExistence type="predicted"/>
<sequence>MKPNWICIEVVSIFLDLHSTLSATKQSKNSR</sequence>
<evidence type="ECO:0000313" key="1">
    <source>
        <dbReference type="EMBL" id="MBX60957.1"/>
    </source>
</evidence>
<organism evidence="1">
    <name type="scientific">Rhizophora mucronata</name>
    <name type="common">Asiatic mangrove</name>
    <dbReference type="NCBI Taxonomy" id="61149"/>
    <lineage>
        <taxon>Eukaryota</taxon>
        <taxon>Viridiplantae</taxon>
        <taxon>Streptophyta</taxon>
        <taxon>Embryophyta</taxon>
        <taxon>Tracheophyta</taxon>
        <taxon>Spermatophyta</taxon>
        <taxon>Magnoliopsida</taxon>
        <taxon>eudicotyledons</taxon>
        <taxon>Gunneridae</taxon>
        <taxon>Pentapetalae</taxon>
        <taxon>rosids</taxon>
        <taxon>fabids</taxon>
        <taxon>Malpighiales</taxon>
        <taxon>Rhizophoraceae</taxon>
        <taxon>Rhizophora</taxon>
    </lineage>
</organism>
<name>A0A2P2Q1X5_RHIMU</name>